<evidence type="ECO:0000259" key="2">
    <source>
        <dbReference type="PROSITE" id="PS50916"/>
    </source>
</evidence>
<feature type="domain" description="RabBD" evidence="2">
    <location>
        <begin position="73"/>
        <end position="129"/>
    </location>
</feature>
<feature type="region of interest" description="Disordered" evidence="1">
    <location>
        <begin position="1441"/>
        <end position="1464"/>
    </location>
</feature>
<organism evidence="3 4">
    <name type="scientific">Zalophus californianus</name>
    <name type="common">California sealion</name>
    <dbReference type="NCBI Taxonomy" id="9704"/>
    <lineage>
        <taxon>Eukaryota</taxon>
        <taxon>Metazoa</taxon>
        <taxon>Chordata</taxon>
        <taxon>Craniata</taxon>
        <taxon>Vertebrata</taxon>
        <taxon>Euteleostomi</taxon>
        <taxon>Mammalia</taxon>
        <taxon>Eutheria</taxon>
        <taxon>Laurasiatheria</taxon>
        <taxon>Carnivora</taxon>
        <taxon>Caniformia</taxon>
        <taxon>Pinnipedia</taxon>
        <taxon>Otariidae</taxon>
        <taxon>Zalophus</taxon>
    </lineage>
</organism>
<feature type="compositionally biased region" description="Low complexity" evidence="1">
    <location>
        <begin position="958"/>
        <end position="972"/>
    </location>
</feature>
<name>A0A6J2C168_ZALCA</name>
<feature type="compositionally biased region" description="Polar residues" evidence="1">
    <location>
        <begin position="1511"/>
        <end position="1520"/>
    </location>
</feature>
<feature type="compositionally biased region" description="Polar residues" evidence="1">
    <location>
        <begin position="819"/>
        <end position="828"/>
    </location>
</feature>
<feature type="compositionally biased region" description="Basic and acidic residues" evidence="1">
    <location>
        <begin position="443"/>
        <end position="453"/>
    </location>
</feature>
<dbReference type="GO" id="GO:0005768">
    <property type="term" value="C:endosome"/>
    <property type="evidence" value="ECO:0007669"/>
    <property type="project" value="TreeGrafter"/>
</dbReference>
<protein>
    <submittedName>
        <fullName evidence="4">Exophilin-5 isoform X1</fullName>
    </submittedName>
</protein>
<feature type="compositionally biased region" description="Basic and acidic residues" evidence="1">
    <location>
        <begin position="834"/>
        <end position="857"/>
    </location>
</feature>
<feature type="region of interest" description="Disordered" evidence="1">
    <location>
        <begin position="413"/>
        <end position="453"/>
    </location>
</feature>
<feature type="compositionally biased region" description="Polar residues" evidence="1">
    <location>
        <begin position="1760"/>
        <end position="1788"/>
    </location>
</feature>
<feature type="region of interest" description="Disordered" evidence="1">
    <location>
        <begin position="1374"/>
        <end position="1424"/>
    </location>
</feature>
<feature type="region of interest" description="Disordered" evidence="1">
    <location>
        <begin position="929"/>
        <end position="1024"/>
    </location>
</feature>
<feature type="region of interest" description="Disordered" evidence="1">
    <location>
        <begin position="1480"/>
        <end position="1521"/>
    </location>
</feature>
<feature type="compositionally biased region" description="Polar residues" evidence="1">
    <location>
        <begin position="2008"/>
        <end position="2021"/>
    </location>
</feature>
<evidence type="ECO:0000313" key="4">
    <source>
        <dbReference type="RefSeq" id="XP_027436307.2"/>
    </source>
</evidence>
<dbReference type="InterPro" id="IPR039916">
    <property type="entry name" value="EXPH5"/>
</dbReference>
<feature type="compositionally biased region" description="Basic and acidic residues" evidence="1">
    <location>
        <begin position="1819"/>
        <end position="1828"/>
    </location>
</feature>
<feature type="region of interest" description="Disordered" evidence="1">
    <location>
        <begin position="2005"/>
        <end position="2067"/>
    </location>
</feature>
<feature type="compositionally biased region" description="Polar residues" evidence="1">
    <location>
        <begin position="424"/>
        <end position="442"/>
    </location>
</feature>
<dbReference type="PANTHER" id="PTHR21469:SF4">
    <property type="entry name" value="EXOPHILIN-5"/>
    <property type="match status" value="1"/>
</dbReference>
<keyword evidence="3" id="KW-1185">Reference proteome</keyword>
<sequence>MSLRCCRNEPCRCGPFPKFVVFDFQRGGLLIGYGIKFLKLVFYTLKNVFVTGGAKELKCNSHTVENMTKVPRGFDFSFLNDEEARKILQVLERNEELQRSERDRISKLQKTKRDIRWLQGVTGEWFEEIQRKKFCNETDVSQMLKQPLTYRLRKGMAENDPMELQTSRSKATANQRNPTSISSRLSFRSSFASLFSFRKSRKETLKLQSLGQKGYDSHSGPPVSVRRTITQAKIHSSPLENPPVESAFVPRPTGMREGSGMPQWDASLLENEFFQVLDDLDNKLAQEQCPSSVNTTTPLNYGSRTQFSHFYSRGNTHGNITGRHKNHYNETSNMSIYDILRPGAPREGFKTFSPRTKTIYDMYRTREPRLLKEDYVQKNTFGSTSLCFDSRQRLASPATRYFTARSLHFPTITQNKSGFIPPRHQQSPKRTPLSSIIWNRSDSSGDRQSQEEFLRAPSPMEIDTADQYTYPRCFQENRRYGFYRSQSVYQGVHFNAPMDNAMSPDPFENSENVPFYPQENPFARSLSSNTFGRNREQRFRQSPFWDQQEEHSSWSDFHQSRHPFPSSDRDFEMISTEANSALAAHGHGVLSQRWGSFSSSYRTNMFRDQEEPHPWQFDSQISMLESMEVSQGNGSQSAHFDMPSVCPVTGPSYHITSGRSVCQEGSPPTEVHINKEPYSFGIAQTLVSSFKTSFPQIPDDRGNPQSPIFQNPTVTVQKIKPASLPIKTYTQVTVTKRNSVDSPPLIESPPDISAIDVSHEKDLNESVLEEDKQLNKMDQTNMTSEVPQPDSQTVISNPSPDFRNPLSQDSAKSKGFALNASTTVSSKRSPGVIARKDISKIHLSHGDKSNELKKDRNFTGNRKVGSATALPFIQESRTKSFPSPNPGGHQEARVSHEDSSGIIRNHHWSSAPDNQNAQSPEKPAILDAEEEQHSTTHSTNCSRSAAGHKIPGDSLDLSSGIPPDNSPSNNSSLEALAIPSTTAFSRKGPSGKDPSLGEAEQKDNDSKHQNDQFALSSSENPKSHDNCVLVHNEVVDAVICHSRPPFKDGKGKGKIRRCISCFEKLSKTESRSAPTSDNSNLREMNRSNSKRPEVQTTYCISPRKSASFLINNRKSESKIMPSSFRNEPLPFQIKNKVEDPGGKYASNKFSSSSSESESRCSKAVSVAPEATKRMTNMKNIGSASVRKGPPPFLTKRAVSCPSGAPDASNGRDEREECLVSSTDASALTLRPWETIISPPENNSPVSNCSLPKGHPQREDFREHTEKDCKVAASRTGLFSNEHPLPFSSDMSRKESGKTLHKFKTTSMFSVSGDEDNVKCLEVVSIYYTLPRKYSKKFCNILEKYTQQIDSLTESTKVETEAFPNAFEKNKLNYSMQEQSGTPPSEGQKMLVSSAQEKSYCVSHTTEDTTASPDRRPSEPTLQEMASTAADVSLHKGELKTGAISPDNFAKTPLGNAQSRKERGKKWQNETLHVLSMLQGKKVTEEKSENCQQPVKLGNGGPSNLPARSEENVGNSQTVRSSGECAGNTVVITAPGTAECLQKDITGKAVVGSSNGLQPWQVRGEIGTDFQKETVKALSDSESQVFALPPALHDLHLDEGTCSGEPDLDSSQSEPRELPQRSQEVSMTENSKAEDEMQKLAWDQPSLPEGSNKNKTSVDDPEKGKNRSLVKHRLAAMSKASRKFSAKDLSPRRHVATIFPQSGNSCGFGSLSLGTPERDPLSPEPTPKSRESRNERRLSSDVMEAEKSENSFQVPVRSNREASTQLSNQKSNGISQLRQSESKNISASSPKYEKSKDVAAAQTLERESGALAQPTFASRGEADFSDHQRRLNPPFPLEPAEKSRGSIPLATYRQQRSASSLEWEPEPHPYRSNSLKSISVHSDLVRKSHPPKVRERHFSENTSVVNALSQLTLGNEFPSDSRYSRRFRSFSELSCCNANDNRALCSGRTKMGPRSATSISRPIDYGIFGKEQQLAFLENVKRSLTQGRLWKPSFLKNPGFLKDDVINAPNPTELSSSNSPRSQMPEDALSPSAPLNIYEENPVDSDCDTDTTTDDEYYLDENDKESEL</sequence>
<dbReference type="GO" id="GO:0050714">
    <property type="term" value="P:positive regulation of protein secretion"/>
    <property type="evidence" value="ECO:0007669"/>
    <property type="project" value="TreeGrafter"/>
</dbReference>
<dbReference type="GO" id="GO:0031267">
    <property type="term" value="F:small GTPase binding"/>
    <property type="evidence" value="ECO:0007669"/>
    <property type="project" value="InterPro"/>
</dbReference>
<evidence type="ECO:0000313" key="3">
    <source>
        <dbReference type="Proteomes" id="UP000515165"/>
    </source>
</evidence>
<dbReference type="PANTHER" id="PTHR21469">
    <property type="entry name" value="EXOPHILIN-5"/>
    <property type="match status" value="1"/>
</dbReference>
<dbReference type="Proteomes" id="UP000515165">
    <property type="component" value="Chromosome 11"/>
</dbReference>
<feature type="region of interest" description="Disordered" evidence="1">
    <location>
        <begin position="1069"/>
        <end position="1095"/>
    </location>
</feature>
<feature type="compositionally biased region" description="Basic and acidic residues" evidence="1">
    <location>
        <begin position="1655"/>
        <end position="1664"/>
    </location>
</feature>
<dbReference type="RefSeq" id="XP_027436307.2">
    <property type="nucleotide sequence ID" value="XM_027580506.2"/>
</dbReference>
<feature type="compositionally biased region" description="Polar residues" evidence="1">
    <location>
        <begin position="1239"/>
        <end position="1249"/>
    </location>
</feature>
<accession>A0A6J2C168</accession>
<dbReference type="GO" id="GO:0071985">
    <property type="term" value="P:multivesicular body sorting pathway"/>
    <property type="evidence" value="ECO:0007669"/>
    <property type="project" value="TreeGrafter"/>
</dbReference>
<feature type="compositionally biased region" description="Basic and acidic residues" evidence="1">
    <location>
        <begin position="890"/>
        <end position="899"/>
    </location>
</feature>
<proteinExistence type="predicted"/>
<evidence type="ECO:0000256" key="1">
    <source>
        <dbReference type="SAM" id="MobiDB-lite"/>
    </source>
</evidence>
<feature type="region of interest" description="Disordered" evidence="1">
    <location>
        <begin position="1596"/>
        <end position="1669"/>
    </location>
</feature>
<feature type="region of interest" description="Disordered" evidence="1">
    <location>
        <begin position="1179"/>
        <end position="1215"/>
    </location>
</feature>
<dbReference type="GO" id="GO:0006886">
    <property type="term" value="P:intracellular protein transport"/>
    <property type="evidence" value="ECO:0007669"/>
    <property type="project" value="InterPro"/>
</dbReference>
<feature type="compositionally biased region" description="Basic and acidic residues" evidence="1">
    <location>
        <begin position="999"/>
        <end position="1010"/>
    </location>
</feature>
<dbReference type="OrthoDB" id="9908998at2759"/>
<dbReference type="InterPro" id="IPR010911">
    <property type="entry name" value="Rab_BD"/>
</dbReference>
<dbReference type="Gene3D" id="6.10.250.3000">
    <property type="match status" value="1"/>
</dbReference>
<feature type="compositionally biased region" description="Polar residues" evidence="1">
    <location>
        <begin position="1619"/>
        <end position="1629"/>
    </location>
</feature>
<feature type="region of interest" description="Disordered" evidence="1">
    <location>
        <begin position="160"/>
        <end position="181"/>
    </location>
</feature>
<feature type="region of interest" description="Disordered" evidence="1">
    <location>
        <begin position="1235"/>
        <end position="1257"/>
    </location>
</feature>
<dbReference type="CTD" id="23086"/>
<feature type="compositionally biased region" description="Polar residues" evidence="1">
    <location>
        <begin position="1071"/>
        <end position="1082"/>
    </location>
</feature>
<feature type="compositionally biased region" description="Basic and acidic residues" evidence="1">
    <location>
        <begin position="1715"/>
        <end position="1748"/>
    </location>
</feature>
<feature type="compositionally biased region" description="Acidic residues" evidence="1">
    <location>
        <begin position="2040"/>
        <end position="2067"/>
    </location>
</feature>
<feature type="compositionally biased region" description="Polar residues" evidence="1">
    <location>
        <begin position="164"/>
        <end position="179"/>
    </location>
</feature>
<dbReference type="PROSITE" id="PS50916">
    <property type="entry name" value="RABBD"/>
    <property type="match status" value="1"/>
</dbReference>
<dbReference type="GO" id="GO:0045921">
    <property type="term" value="P:positive regulation of exocytosis"/>
    <property type="evidence" value="ECO:0007669"/>
    <property type="project" value="TreeGrafter"/>
</dbReference>
<dbReference type="GeneID" id="113914891"/>
<feature type="region of interest" description="Disordered" evidence="1">
    <location>
        <begin position="781"/>
        <end position="899"/>
    </location>
</feature>
<feature type="compositionally biased region" description="Polar residues" evidence="1">
    <location>
        <begin position="1374"/>
        <end position="1411"/>
    </location>
</feature>
<feature type="region of interest" description="Disordered" evidence="1">
    <location>
        <begin position="1696"/>
        <end position="1852"/>
    </location>
</feature>
<feature type="compositionally biased region" description="Polar residues" evidence="1">
    <location>
        <begin position="781"/>
        <end position="810"/>
    </location>
</feature>
<reference evidence="4" key="1">
    <citation type="submission" date="2025-08" db="UniProtKB">
        <authorList>
            <consortium name="RefSeq"/>
        </authorList>
    </citation>
    <scope>IDENTIFICATION</scope>
    <source>
        <tissue evidence="4">Blood</tissue>
    </source>
</reference>
<feature type="compositionally biased region" description="Polar residues" evidence="1">
    <location>
        <begin position="1011"/>
        <end position="1020"/>
    </location>
</feature>
<dbReference type="KEGG" id="zca:113914891"/>
<feature type="region of interest" description="Disordered" evidence="1">
    <location>
        <begin position="1136"/>
        <end position="1161"/>
    </location>
</feature>
<gene>
    <name evidence="4" type="primary">EXPH5</name>
</gene>